<feature type="compositionally biased region" description="Polar residues" evidence="2">
    <location>
        <begin position="272"/>
        <end position="285"/>
    </location>
</feature>
<feature type="compositionally biased region" description="Low complexity" evidence="2">
    <location>
        <begin position="1069"/>
        <end position="1132"/>
    </location>
</feature>
<dbReference type="EMBL" id="HBIO01023899">
    <property type="protein sequence ID" value="CAE0473516.1"/>
    <property type="molecule type" value="Transcribed_RNA"/>
</dbReference>
<keyword evidence="1" id="KW-0175">Coiled coil</keyword>
<gene>
    <name evidence="4" type="ORF">CDEB00056_LOCUS18369</name>
</gene>
<sequence length="1132" mass="126099">MSAIADILGDLETGRASSDYSQSNNNAYHCSDHRLSTSPSPSRIQDNRPPSSHSHSRSRSRSGTPTRNFEPSHERTKIGKSTSTIIRDNRNRPSSSSRSRSGTPTRNYGPSNERMRNASYDSSSVQDQHHHQHQHKYEDDRHRRKRLSSSPSPPPISYESSSSRDQHQHQYQHQHQHKYGDDRVEGKYEREVWSESHMGKPPTGKSKSSAIRYNDSPGRNPAIERRKKNSDYDSDKISAPPEHEVAVVLKSEQQLGPEQELVLIIQPPPTGKSKNSAIRYNDNGSQGKGRHPEIERRRTYSDQDSGAKSAPSEDSTNRKKKSQSSAEHETAVVAPTGEQRLELRRPRPVPQHDIIEKESAILTLSCLESRRTKRIAILALIYCVIASAICGWLVSQFVRIPGLRDEINDLKVQVDRLGIEVDDFTIENNRLGGEVDRLDIINNSNRLDIINNDLDKTVASISDQKEQIEETAKQLNETLLDFKEQNEELKGQNDQLLQTSDALRGDIANLTLNLDDVRETEAQLKEDVAELKTVEERLKEDKITLTAQADNLNSTVEKLSESIGNGSNDDNEGSDNKKDESIPAHAKLGVDPIYIQLFQEAKKRSRKDYDQKERNNSSNNSSNSNINSSSNSRPLPHSQGHVGIVIGPTAGNFKHTVKALENAKRIRMVMDKNSDLNTRTNNSGENDNGGGSANAGGGGLKLAIMISPEHLKVLNKCPTVDELLLKKKLRIYVIVNDIDSTLSITQELLDEACRLWRSDSDSTSTTASNHAYPSTSPLFDHVLPMHKDQHDYEFIPNDNHTDTRQGSSHYWLTALSAYRLAPYTHTLFLDSDAYPCPGIESLFELTMRSDVTFGKYWQLPTARAGDLAIGIEQYAAWQNELWIPGDRDILKDCASFAERNTGAVLWNFSDNGDGDGDGDDDYHNRAHTLTHFIPLVAEHIYNHVASPEQKVVNDQVPFRVALYLYYRFVPEFIEHQISMHTSCRTYPNNEVAGTDGFINGMYPLQGQWRGQEGDKQNMHCSECSCTPCLINHTAGTWMVTVDGWKGWEENAPSNLGDKTTRRRRKAPKTTKAPKSPVAAPVAAPVAVTAPPKTTKAPKSTKATKAPKTTKSPVAAPVAAPVVAPVAAPVAAP</sequence>
<keyword evidence="3" id="KW-0472">Membrane</keyword>
<feature type="region of interest" description="Disordered" evidence="2">
    <location>
        <begin position="1049"/>
        <end position="1132"/>
    </location>
</feature>
<name>A0A7S3QDI3_9STRA</name>
<evidence type="ECO:0000313" key="4">
    <source>
        <dbReference type="EMBL" id="CAE0473516.1"/>
    </source>
</evidence>
<feature type="coiled-coil region" evidence="1">
    <location>
        <begin position="451"/>
        <end position="555"/>
    </location>
</feature>
<proteinExistence type="predicted"/>
<protein>
    <submittedName>
        <fullName evidence="4">Uncharacterized protein</fullName>
    </submittedName>
</protein>
<evidence type="ECO:0000256" key="3">
    <source>
        <dbReference type="SAM" id="Phobius"/>
    </source>
</evidence>
<feature type="compositionally biased region" description="Basic and acidic residues" evidence="2">
    <location>
        <begin position="229"/>
        <end position="241"/>
    </location>
</feature>
<feature type="compositionally biased region" description="Basic and acidic residues" evidence="2">
    <location>
        <begin position="290"/>
        <end position="301"/>
    </location>
</feature>
<evidence type="ECO:0000256" key="2">
    <source>
        <dbReference type="SAM" id="MobiDB-lite"/>
    </source>
</evidence>
<feature type="compositionally biased region" description="Basic and acidic residues" evidence="2">
    <location>
        <begin position="178"/>
        <end position="198"/>
    </location>
</feature>
<feature type="region of interest" description="Disordered" evidence="2">
    <location>
        <begin position="671"/>
        <end position="693"/>
    </location>
</feature>
<feature type="compositionally biased region" description="Polar residues" evidence="2">
    <location>
        <begin position="15"/>
        <end position="28"/>
    </location>
</feature>
<feature type="region of interest" description="Disordered" evidence="2">
    <location>
        <begin position="602"/>
        <end position="647"/>
    </location>
</feature>
<evidence type="ECO:0000256" key="1">
    <source>
        <dbReference type="SAM" id="Coils"/>
    </source>
</evidence>
<feature type="region of interest" description="Disordered" evidence="2">
    <location>
        <begin position="265"/>
        <end position="345"/>
    </location>
</feature>
<keyword evidence="3" id="KW-0812">Transmembrane</keyword>
<feature type="region of interest" description="Disordered" evidence="2">
    <location>
        <begin position="558"/>
        <end position="585"/>
    </location>
</feature>
<feature type="compositionally biased region" description="Low complexity" evidence="2">
    <location>
        <begin position="616"/>
        <end position="632"/>
    </location>
</feature>
<dbReference type="Gene3D" id="1.10.287.1490">
    <property type="match status" value="1"/>
</dbReference>
<keyword evidence="3" id="KW-1133">Transmembrane helix</keyword>
<accession>A0A7S3QDI3</accession>
<reference evidence="4" key="1">
    <citation type="submission" date="2021-01" db="EMBL/GenBank/DDBJ databases">
        <authorList>
            <person name="Corre E."/>
            <person name="Pelletier E."/>
            <person name="Niang G."/>
            <person name="Scheremetjew M."/>
            <person name="Finn R."/>
            <person name="Kale V."/>
            <person name="Holt S."/>
            <person name="Cochrane G."/>
            <person name="Meng A."/>
            <person name="Brown T."/>
            <person name="Cohen L."/>
        </authorList>
    </citation>
    <scope>NUCLEOTIDE SEQUENCE</scope>
    <source>
        <strain evidence="4">MM31A-1</strain>
    </source>
</reference>
<organism evidence="4">
    <name type="scientific">Chaetoceros debilis</name>
    <dbReference type="NCBI Taxonomy" id="122233"/>
    <lineage>
        <taxon>Eukaryota</taxon>
        <taxon>Sar</taxon>
        <taxon>Stramenopiles</taxon>
        <taxon>Ochrophyta</taxon>
        <taxon>Bacillariophyta</taxon>
        <taxon>Coscinodiscophyceae</taxon>
        <taxon>Chaetocerotophycidae</taxon>
        <taxon>Chaetocerotales</taxon>
        <taxon>Chaetocerotaceae</taxon>
        <taxon>Chaetoceros</taxon>
    </lineage>
</organism>
<dbReference type="AlphaFoldDB" id="A0A7S3QDI3"/>
<feature type="transmembrane region" description="Helical" evidence="3">
    <location>
        <begin position="375"/>
        <end position="394"/>
    </location>
</feature>
<feature type="compositionally biased region" description="Low complexity" evidence="2">
    <location>
        <begin position="92"/>
        <end position="106"/>
    </location>
</feature>
<feature type="region of interest" description="Disordered" evidence="2">
    <location>
        <begin position="1"/>
        <end position="241"/>
    </location>
</feature>